<evidence type="ECO:0000313" key="2">
    <source>
        <dbReference type="EMBL" id="QHI99361.1"/>
    </source>
</evidence>
<feature type="region of interest" description="Disordered" evidence="1">
    <location>
        <begin position="1"/>
        <end position="30"/>
    </location>
</feature>
<evidence type="ECO:0000313" key="3">
    <source>
        <dbReference type="Proteomes" id="UP000464787"/>
    </source>
</evidence>
<dbReference type="InterPro" id="IPR038666">
    <property type="entry name" value="SSP1_head-tail_sf"/>
</dbReference>
<proteinExistence type="predicted"/>
<dbReference type="Gene3D" id="2.40.10.270">
    <property type="entry name" value="Bacteriophage SPP1 head-tail adaptor protein"/>
    <property type="match status" value="1"/>
</dbReference>
<dbReference type="KEGG" id="xyk:GT347_16070"/>
<evidence type="ECO:0000256" key="1">
    <source>
        <dbReference type="SAM" id="MobiDB-lite"/>
    </source>
</evidence>
<reference evidence="2 3" key="1">
    <citation type="submission" date="2020-01" db="EMBL/GenBank/DDBJ databases">
        <title>Genome sequencing of strain KACC 21265.</title>
        <authorList>
            <person name="Heo J."/>
            <person name="Kim S.-J."/>
            <person name="Kim J.-S."/>
            <person name="Hong S.-B."/>
            <person name="Kwon S.-W."/>
        </authorList>
    </citation>
    <scope>NUCLEOTIDE SEQUENCE [LARGE SCALE GENOMIC DNA]</scope>
    <source>
        <strain evidence="2 3">KACC 21265</strain>
    </source>
</reference>
<dbReference type="InterPro" id="IPR008767">
    <property type="entry name" value="Phage_SPP1_head-tail_adaptor"/>
</dbReference>
<dbReference type="Pfam" id="PF05521">
    <property type="entry name" value="Phage_HCP"/>
    <property type="match status" value="1"/>
</dbReference>
<gene>
    <name evidence="2" type="ORF">GT347_16070</name>
</gene>
<dbReference type="Proteomes" id="UP000464787">
    <property type="component" value="Chromosome"/>
</dbReference>
<organism evidence="2 3">
    <name type="scientific">Xylophilus rhododendri</name>
    <dbReference type="NCBI Taxonomy" id="2697032"/>
    <lineage>
        <taxon>Bacteria</taxon>
        <taxon>Pseudomonadati</taxon>
        <taxon>Pseudomonadota</taxon>
        <taxon>Betaproteobacteria</taxon>
        <taxon>Burkholderiales</taxon>
        <taxon>Xylophilus</taxon>
    </lineage>
</organism>
<dbReference type="AlphaFoldDB" id="A0A857J8G9"/>
<dbReference type="RefSeq" id="WP_160553174.1">
    <property type="nucleotide sequence ID" value="NZ_CP047650.1"/>
</dbReference>
<dbReference type="NCBIfam" id="TIGR01563">
    <property type="entry name" value="gp16_SPP1"/>
    <property type="match status" value="1"/>
</dbReference>
<accession>A0A857J8G9</accession>
<keyword evidence="3" id="KW-1185">Reference proteome</keyword>
<name>A0A857J8G9_9BURK</name>
<dbReference type="EMBL" id="CP047650">
    <property type="protein sequence ID" value="QHI99361.1"/>
    <property type="molecule type" value="Genomic_DNA"/>
</dbReference>
<protein>
    <submittedName>
        <fullName evidence="2">Phage head closure protein</fullName>
    </submittedName>
</protein>
<sequence length="109" mass="12075">MDSQDRNHRITLQRRGGARDAANQPTNDWGTHRQAWASIRHVSGLQSIKADTPTSVVACSVRIGWCTDVTDAMRVRLRDGTVYAIQAVMPDLQARQFVDLVCQKVGGRG</sequence>